<protein>
    <submittedName>
        <fullName evidence="2">Uncharacterized protein</fullName>
    </submittedName>
</protein>
<dbReference type="EMBL" id="MU006617">
    <property type="protein sequence ID" value="KAF2742029.1"/>
    <property type="molecule type" value="Genomic_DNA"/>
</dbReference>
<evidence type="ECO:0000313" key="2">
    <source>
        <dbReference type="EMBL" id="KAF2742029.1"/>
    </source>
</evidence>
<keyword evidence="3" id="KW-1185">Reference proteome</keyword>
<evidence type="ECO:0000313" key="3">
    <source>
        <dbReference type="Proteomes" id="UP000799440"/>
    </source>
</evidence>
<proteinExistence type="predicted"/>
<dbReference type="Proteomes" id="UP000799440">
    <property type="component" value="Unassembled WGS sequence"/>
</dbReference>
<accession>A0A6A6UW88</accession>
<sequence length="175" mass="19673">MCSRRYLTVHKDHREPLPSFGGTAALKLPPLIGKPPRRSKGPKPTPYRVQRYRFSPTNKPSQVLPPFDKVMESLQAYGVLNRHPAAQENLNGASAALRPRQFPGPTLPTPSDLAINSWRRLNLVVGAQLEDSEKDLIGILARFVDRNTTIALRLGDQYTLKLQLQAVYFFCEAVR</sequence>
<gene>
    <name evidence="2" type="ORF">M011DRAFT_472605</name>
</gene>
<feature type="region of interest" description="Disordered" evidence="1">
    <location>
        <begin position="13"/>
        <end position="46"/>
    </location>
</feature>
<organism evidence="2 3">
    <name type="scientific">Sporormia fimetaria CBS 119925</name>
    <dbReference type="NCBI Taxonomy" id="1340428"/>
    <lineage>
        <taxon>Eukaryota</taxon>
        <taxon>Fungi</taxon>
        <taxon>Dikarya</taxon>
        <taxon>Ascomycota</taxon>
        <taxon>Pezizomycotina</taxon>
        <taxon>Dothideomycetes</taxon>
        <taxon>Pleosporomycetidae</taxon>
        <taxon>Pleosporales</taxon>
        <taxon>Sporormiaceae</taxon>
        <taxon>Sporormia</taxon>
    </lineage>
</organism>
<dbReference type="AlphaFoldDB" id="A0A6A6UW88"/>
<name>A0A6A6UW88_9PLEO</name>
<reference evidence="2" key="1">
    <citation type="journal article" date="2020" name="Stud. Mycol.">
        <title>101 Dothideomycetes genomes: a test case for predicting lifestyles and emergence of pathogens.</title>
        <authorList>
            <person name="Haridas S."/>
            <person name="Albert R."/>
            <person name="Binder M."/>
            <person name="Bloem J."/>
            <person name="Labutti K."/>
            <person name="Salamov A."/>
            <person name="Andreopoulos B."/>
            <person name="Baker S."/>
            <person name="Barry K."/>
            <person name="Bills G."/>
            <person name="Bluhm B."/>
            <person name="Cannon C."/>
            <person name="Castanera R."/>
            <person name="Culley D."/>
            <person name="Daum C."/>
            <person name="Ezra D."/>
            <person name="Gonzalez J."/>
            <person name="Henrissat B."/>
            <person name="Kuo A."/>
            <person name="Liang C."/>
            <person name="Lipzen A."/>
            <person name="Lutzoni F."/>
            <person name="Magnuson J."/>
            <person name="Mondo S."/>
            <person name="Nolan M."/>
            <person name="Ohm R."/>
            <person name="Pangilinan J."/>
            <person name="Park H.-J."/>
            <person name="Ramirez L."/>
            <person name="Alfaro M."/>
            <person name="Sun H."/>
            <person name="Tritt A."/>
            <person name="Yoshinaga Y."/>
            <person name="Zwiers L.-H."/>
            <person name="Turgeon B."/>
            <person name="Goodwin S."/>
            <person name="Spatafora J."/>
            <person name="Crous P."/>
            <person name="Grigoriev I."/>
        </authorList>
    </citation>
    <scope>NUCLEOTIDE SEQUENCE</scope>
    <source>
        <strain evidence="2">CBS 119925</strain>
    </source>
</reference>
<evidence type="ECO:0000256" key="1">
    <source>
        <dbReference type="SAM" id="MobiDB-lite"/>
    </source>
</evidence>